<dbReference type="EMBL" id="VUMI01000001">
    <property type="protein sequence ID" value="MSS86911.1"/>
    <property type="molecule type" value="Genomic_DNA"/>
</dbReference>
<evidence type="ECO:0000256" key="1">
    <source>
        <dbReference type="SAM" id="Coils"/>
    </source>
</evidence>
<sequence>MKAPTVIIGIGGIGSEICARVAHMLPFDAPDNQYIRFVTIDTDLNTINDQKRKGFPGVQIQISDNMTVNACLESLPEEIRQWYPQNEIFNRKSMTEGAGQQRAISRLALEYSIARRKLFPLCAVIDQLNELDLNSGRQPIEFYIISSLAGGTGSGIILPIALFIKDYIRKKTGDDLSICKGFLVLSSALEDSEITKLERKSLGANDYAAVKELNAFMKFADGDRIRYKNTRIDLEAGKANNRFDAYTYCFLFGMFNQNGKIRSFGELKDLVANAVYMQACSPIHDRNNSREDNTIKHITYKSIENGEKYLRRFGGIGCGELVYPYEKVKRYYALKWAAEVMEERWKEYDRKFYEKEKEQRRLRKAGRKYVQVERGTEYLKAIEMADQTDILAEDIRMSCRSEEGTFRWNDYLDALWREVQYRLEQEKKENEEKDEADENIFNYHLGEINTKIQGIWFSKSYRDVMQSNVEKCKEIITVYKRMEALVLAMGEATGERFGSFWCRLHSLTEEQPSYEMEYWLNTDGNFMHPNGVRYFLYQLQKEIGKRVEAEKEKIAKLQLGIQDLTKQDETQIKKKRKIFKQVYRKYSGSLKNLYDCAEHIAYKKVLEQCDGYVERLIKNYEYFYDNYNELLEEFKEECKLLEEEFQRTKGTIQAYVCVDQECRDKIFNMLHERQSFMQTGTVLSYRIFELMQNQIQNRSKSGDLSMQLKNHWVENLEREYSDILDMNILHAIDMEELCKNGRKSDAIRMKGWIEQVKKNLIAPFLQYSKESGEQQGISICCYNDELLNEHGYFKDVVRWLDDQESVHDSFYCSKYQLMFYRSFVGLDADEVLDYIHYDENKGEGGGDAFLSYQDTLDYMGKNAIHNAQITPHIDKGWHSYLNLPDSDLQYQKYKELEIAQAFLYAVLQKKFRHENNLENNKKDKYYYTVESDLVEFPNLMEFHRYLYENNWQVRRLNDELYRRIAEERAKQNNLVDNLIDNYEDGIFGILLQYFDEIELYKQDRFMYKLLLEAVWQLILMSREGESDVVSEDCRMKMKSEWDKIKDNDNKNNARLQSFIKVAESFFRENKIPNDEG</sequence>
<feature type="coiled-coil region" evidence="1">
    <location>
        <begin position="617"/>
        <end position="651"/>
    </location>
</feature>
<organism evidence="3 4">
    <name type="scientific">Eisenbergiella porci</name>
    <dbReference type="NCBI Taxonomy" id="2652274"/>
    <lineage>
        <taxon>Bacteria</taxon>
        <taxon>Bacillati</taxon>
        <taxon>Bacillota</taxon>
        <taxon>Clostridia</taxon>
        <taxon>Lachnospirales</taxon>
        <taxon>Lachnospiraceae</taxon>
        <taxon>Eisenbergiella</taxon>
    </lineage>
</organism>
<proteinExistence type="predicted"/>
<keyword evidence="2" id="KW-1133">Transmembrane helix</keyword>
<keyword evidence="2" id="KW-0812">Transmembrane</keyword>
<name>A0A6N7VV30_9FIRM</name>
<protein>
    <recommendedName>
        <fullName evidence="5">Tubulin-like doman-containing protein</fullName>
    </recommendedName>
</protein>
<comment type="caution">
    <text evidence="3">The sequence shown here is derived from an EMBL/GenBank/DDBJ whole genome shotgun (WGS) entry which is preliminary data.</text>
</comment>
<dbReference type="RefSeq" id="WP_154462994.1">
    <property type="nucleotide sequence ID" value="NZ_VUMI01000001.1"/>
</dbReference>
<dbReference type="Proteomes" id="UP000436047">
    <property type="component" value="Unassembled WGS sequence"/>
</dbReference>
<evidence type="ECO:0000313" key="3">
    <source>
        <dbReference type="EMBL" id="MSS86911.1"/>
    </source>
</evidence>
<dbReference type="SUPFAM" id="SSF52490">
    <property type="entry name" value="Tubulin nucleotide-binding domain-like"/>
    <property type="match status" value="1"/>
</dbReference>
<keyword evidence="2" id="KW-0472">Membrane</keyword>
<accession>A0A6N7VV30</accession>
<keyword evidence="1" id="KW-0175">Coiled coil</keyword>
<evidence type="ECO:0008006" key="5">
    <source>
        <dbReference type="Google" id="ProtNLM"/>
    </source>
</evidence>
<keyword evidence="4" id="KW-1185">Reference proteome</keyword>
<dbReference type="Gene3D" id="3.40.50.1440">
    <property type="entry name" value="Tubulin/FtsZ, GTPase domain"/>
    <property type="match status" value="1"/>
</dbReference>
<dbReference type="AlphaFoldDB" id="A0A6N7VV30"/>
<gene>
    <name evidence="3" type="ORF">FYJ45_00630</name>
</gene>
<evidence type="ECO:0000313" key="4">
    <source>
        <dbReference type="Proteomes" id="UP000436047"/>
    </source>
</evidence>
<dbReference type="InterPro" id="IPR036525">
    <property type="entry name" value="Tubulin/FtsZ_GTPase_sf"/>
</dbReference>
<dbReference type="Pfam" id="PF13809">
    <property type="entry name" value="Tubulin_2"/>
    <property type="match status" value="1"/>
</dbReference>
<reference evidence="3 4" key="1">
    <citation type="submission" date="2019-08" db="EMBL/GenBank/DDBJ databases">
        <title>In-depth cultivation of the pig gut microbiome towards novel bacterial diversity and tailored functional studies.</title>
        <authorList>
            <person name="Wylensek D."/>
            <person name="Hitch T.C.A."/>
            <person name="Clavel T."/>
        </authorList>
    </citation>
    <scope>NUCLEOTIDE SEQUENCE [LARGE SCALE GENOMIC DNA]</scope>
    <source>
        <strain evidence="3 4">WCA-389-WT-23B</strain>
    </source>
</reference>
<dbReference type="GeneID" id="86051591"/>
<feature type="transmembrane region" description="Helical" evidence="2">
    <location>
        <begin position="142"/>
        <end position="164"/>
    </location>
</feature>
<dbReference type="InterPro" id="IPR025904">
    <property type="entry name" value="Tubulin-like"/>
</dbReference>
<evidence type="ECO:0000256" key="2">
    <source>
        <dbReference type="SAM" id="Phobius"/>
    </source>
</evidence>